<dbReference type="EMBL" id="JBHSIT010000002">
    <property type="protein sequence ID" value="MFC4907326.1"/>
    <property type="molecule type" value="Genomic_DNA"/>
</dbReference>
<feature type="transmembrane region" description="Helical" evidence="2">
    <location>
        <begin position="132"/>
        <end position="153"/>
    </location>
</feature>
<keyword evidence="2" id="KW-1133">Transmembrane helix</keyword>
<accession>A0ABV9TV73</accession>
<dbReference type="PANTHER" id="PTHR40761">
    <property type="entry name" value="CONSERVED INTEGRAL MEMBRANE ALANINE VALINE AND LEUCINE RICH PROTEIN-RELATED"/>
    <property type="match status" value="1"/>
</dbReference>
<evidence type="ECO:0000313" key="4">
    <source>
        <dbReference type="EMBL" id="MFC4907326.1"/>
    </source>
</evidence>
<gene>
    <name evidence="4" type="ORF">ACFPCY_08345</name>
</gene>
<dbReference type="Gene3D" id="1.10.3730.20">
    <property type="match status" value="1"/>
</dbReference>
<keyword evidence="3" id="KW-0732">Signal</keyword>
<sequence length="295" mass="29299">MVWSLLGALAAACCFGVATVLEAVAARTTAPSEGVDPRLLVRLAANVPFVTGIALDLVGFLLELAALRSLPLFVVQAIIAAALAVTAVVAGPVLKVRLRAREWAAVLAVCAGLALLGSSAGREGPAHIGAGFHWTLLGASVALLVVGAAAGRLPGTARSVALGLVAGLGFGVVALAARVLTSLNPLDLLTDPASYALAAAGAAALLFYATALQRGSVTSTTAAMVVAETVVPAAVGIVLLGDHTRRGLAPMAVVGFVVAVAATLALARFGEPAPSGHGPVPEQGRDRSEPARPAS</sequence>
<dbReference type="Proteomes" id="UP001595872">
    <property type="component" value="Unassembled WGS sequence"/>
</dbReference>
<reference evidence="5" key="1">
    <citation type="journal article" date="2019" name="Int. J. Syst. Evol. Microbiol.">
        <title>The Global Catalogue of Microorganisms (GCM) 10K type strain sequencing project: providing services to taxonomists for standard genome sequencing and annotation.</title>
        <authorList>
            <consortium name="The Broad Institute Genomics Platform"/>
            <consortium name="The Broad Institute Genome Sequencing Center for Infectious Disease"/>
            <person name="Wu L."/>
            <person name="Ma J."/>
        </authorList>
    </citation>
    <scope>NUCLEOTIDE SEQUENCE [LARGE SCALE GENOMIC DNA]</scope>
    <source>
        <strain evidence="5">KLKA75</strain>
    </source>
</reference>
<dbReference type="InterPro" id="IPR037185">
    <property type="entry name" value="EmrE-like"/>
</dbReference>
<feature type="transmembrane region" description="Helical" evidence="2">
    <location>
        <begin position="222"/>
        <end position="241"/>
    </location>
</feature>
<evidence type="ECO:0000256" key="3">
    <source>
        <dbReference type="SAM" id="SignalP"/>
    </source>
</evidence>
<evidence type="ECO:0008006" key="6">
    <source>
        <dbReference type="Google" id="ProtNLM"/>
    </source>
</evidence>
<keyword evidence="5" id="KW-1185">Reference proteome</keyword>
<keyword evidence="2" id="KW-0472">Membrane</keyword>
<name>A0ABV9TV73_9ACTN</name>
<proteinExistence type="predicted"/>
<feature type="transmembrane region" description="Helical" evidence="2">
    <location>
        <begin position="103"/>
        <end position="120"/>
    </location>
</feature>
<feature type="transmembrane region" description="Helical" evidence="2">
    <location>
        <begin position="160"/>
        <end position="180"/>
    </location>
</feature>
<evidence type="ECO:0000256" key="1">
    <source>
        <dbReference type="SAM" id="MobiDB-lite"/>
    </source>
</evidence>
<protein>
    <recommendedName>
        <fullName evidence="6">Integral membrane protein</fullName>
    </recommendedName>
</protein>
<comment type="caution">
    <text evidence="4">The sequence shown here is derived from an EMBL/GenBank/DDBJ whole genome shotgun (WGS) entry which is preliminary data.</text>
</comment>
<dbReference type="RefSeq" id="WP_378253062.1">
    <property type="nucleotide sequence ID" value="NZ_JBHSIT010000002.1"/>
</dbReference>
<keyword evidence="2" id="KW-0812">Transmembrane</keyword>
<evidence type="ECO:0000313" key="5">
    <source>
        <dbReference type="Proteomes" id="UP001595872"/>
    </source>
</evidence>
<dbReference type="PANTHER" id="PTHR40761:SF1">
    <property type="entry name" value="CONSERVED INTEGRAL MEMBRANE ALANINE VALINE AND LEUCINE RICH PROTEIN-RELATED"/>
    <property type="match status" value="1"/>
</dbReference>
<feature type="compositionally biased region" description="Basic and acidic residues" evidence="1">
    <location>
        <begin position="283"/>
        <end position="295"/>
    </location>
</feature>
<feature type="chain" id="PRO_5046831734" description="Integral membrane protein" evidence="3">
    <location>
        <begin position="26"/>
        <end position="295"/>
    </location>
</feature>
<feature type="signal peptide" evidence="3">
    <location>
        <begin position="1"/>
        <end position="25"/>
    </location>
</feature>
<evidence type="ECO:0000256" key="2">
    <source>
        <dbReference type="SAM" id="Phobius"/>
    </source>
</evidence>
<feature type="transmembrane region" description="Helical" evidence="2">
    <location>
        <begin position="192"/>
        <end position="210"/>
    </location>
</feature>
<feature type="transmembrane region" description="Helical" evidence="2">
    <location>
        <begin position="247"/>
        <end position="267"/>
    </location>
</feature>
<organism evidence="4 5">
    <name type="scientific">Actinomadura gamaensis</name>
    <dbReference type="NCBI Taxonomy" id="1763541"/>
    <lineage>
        <taxon>Bacteria</taxon>
        <taxon>Bacillati</taxon>
        <taxon>Actinomycetota</taxon>
        <taxon>Actinomycetes</taxon>
        <taxon>Streptosporangiales</taxon>
        <taxon>Thermomonosporaceae</taxon>
        <taxon>Actinomadura</taxon>
    </lineage>
</organism>
<dbReference type="SUPFAM" id="SSF103481">
    <property type="entry name" value="Multidrug resistance efflux transporter EmrE"/>
    <property type="match status" value="1"/>
</dbReference>
<feature type="transmembrane region" description="Helical" evidence="2">
    <location>
        <begin position="70"/>
        <end position="91"/>
    </location>
</feature>
<feature type="region of interest" description="Disordered" evidence="1">
    <location>
        <begin position="272"/>
        <end position="295"/>
    </location>
</feature>